<comment type="caution">
    <text evidence="1">The sequence shown here is derived from an EMBL/GenBank/DDBJ whole genome shotgun (WGS) entry which is preliminary data.</text>
</comment>
<proteinExistence type="predicted"/>
<reference evidence="1 2" key="1">
    <citation type="submission" date="2018-01" db="EMBL/GenBank/DDBJ databases">
        <title>The draft genome of an aniline degradation strain ANB-1.</title>
        <authorList>
            <person name="Zhang L."/>
            <person name="Jiang J."/>
        </authorList>
    </citation>
    <scope>NUCLEOTIDE SEQUENCE [LARGE SCALE GENOMIC DNA]</scope>
    <source>
        <strain evidence="1 2">ANB-1</strain>
    </source>
</reference>
<evidence type="ECO:0000313" key="2">
    <source>
        <dbReference type="Proteomes" id="UP000235994"/>
    </source>
</evidence>
<sequence length="208" mass="22657">MSDTTKTKALQLLGWYREGSFPALFTDSVSVVKQWMEQGHKVSGVIRHDGLAVEAAPGPSTTATPQERDWKAIDAAIDEYLDGYELRLDEGCHTPTEFERFLLSDAIDGLFAEREFLALLTPAPAAGNAPTLPALNADLIEILGRPSFTCALLAQVLRNGGRTIKMKAEHEQAAVIHFMLCQYLAHGSKWREAATSAFQAIAAEQGKG</sequence>
<protein>
    <submittedName>
        <fullName evidence="1">Uncharacterized protein</fullName>
    </submittedName>
</protein>
<evidence type="ECO:0000313" key="1">
    <source>
        <dbReference type="EMBL" id="PND31589.1"/>
    </source>
</evidence>
<dbReference type="Proteomes" id="UP000235994">
    <property type="component" value="Unassembled WGS sequence"/>
</dbReference>
<keyword evidence="2" id="KW-1185">Reference proteome</keyword>
<dbReference type="EMBL" id="POQS01000006">
    <property type="protein sequence ID" value="PND31589.1"/>
    <property type="molecule type" value="Genomic_DNA"/>
</dbReference>
<dbReference type="AlphaFoldDB" id="A0A2N8KDR4"/>
<name>A0A2N8KDR4_9BURK</name>
<dbReference type="RefSeq" id="WP_102774682.1">
    <property type="nucleotide sequence ID" value="NZ_POQS01000006.1"/>
</dbReference>
<accession>A0A2N8KDR4</accession>
<organism evidence="1 2">
    <name type="scientific">Achromobacter pulmonis</name>
    <dbReference type="NCBI Taxonomy" id="1389932"/>
    <lineage>
        <taxon>Bacteria</taxon>
        <taxon>Pseudomonadati</taxon>
        <taxon>Pseudomonadota</taxon>
        <taxon>Betaproteobacteria</taxon>
        <taxon>Burkholderiales</taxon>
        <taxon>Alcaligenaceae</taxon>
        <taxon>Achromobacter</taxon>
    </lineage>
</organism>
<gene>
    <name evidence="1" type="ORF">C1I89_22410</name>
</gene>